<sequence>MLITLTPEIEQALNEYAKKQGTTIESLALGAIREKFPCHQRIRHTPRKPKTETLADRLAPYVGVVSSSEVVPGGANMSVDGGKKFAHERYNGR</sequence>
<reference evidence="1" key="1">
    <citation type="submission" date="2019-02" db="EMBL/GenBank/DDBJ databases">
        <authorList>
            <person name="Gruber-Vodicka R. H."/>
            <person name="Seah K. B. B."/>
        </authorList>
    </citation>
    <scope>NUCLEOTIDE SEQUENCE</scope>
    <source>
        <strain evidence="1">BECK_DK161</strain>
    </source>
</reference>
<organism evidence="1">
    <name type="scientific">Candidatus Kentrum sp. DK</name>
    <dbReference type="NCBI Taxonomy" id="2126562"/>
    <lineage>
        <taxon>Bacteria</taxon>
        <taxon>Pseudomonadati</taxon>
        <taxon>Pseudomonadota</taxon>
        <taxon>Gammaproteobacteria</taxon>
        <taxon>Candidatus Kentrum</taxon>
    </lineage>
</organism>
<dbReference type="EMBL" id="CAADEY010000208">
    <property type="protein sequence ID" value="VFJ69162.1"/>
    <property type="molecule type" value="Genomic_DNA"/>
</dbReference>
<dbReference type="AlphaFoldDB" id="A0A450TN49"/>
<protein>
    <submittedName>
        <fullName evidence="1">Uncharacterized protein</fullName>
    </submittedName>
</protein>
<accession>A0A450TN49</accession>
<name>A0A450TN49_9GAMM</name>
<proteinExistence type="predicted"/>
<evidence type="ECO:0000313" key="1">
    <source>
        <dbReference type="EMBL" id="VFJ69162.1"/>
    </source>
</evidence>
<gene>
    <name evidence="1" type="ORF">BECKDK2373C_GA0170839_12084</name>
</gene>